<dbReference type="Proteomes" id="UP000295285">
    <property type="component" value="Unassembled WGS sequence"/>
</dbReference>
<organism evidence="1 2">
    <name type="scientific">Bacillus thuringiensis</name>
    <dbReference type="NCBI Taxonomy" id="1428"/>
    <lineage>
        <taxon>Bacteria</taxon>
        <taxon>Bacillati</taxon>
        <taxon>Bacillota</taxon>
        <taxon>Bacilli</taxon>
        <taxon>Bacillales</taxon>
        <taxon>Bacillaceae</taxon>
        <taxon>Bacillus</taxon>
        <taxon>Bacillus cereus group</taxon>
    </lineage>
</organism>
<dbReference type="EMBL" id="SMDG01000012">
    <property type="protein sequence ID" value="TCW53067.1"/>
    <property type="molecule type" value="Genomic_DNA"/>
</dbReference>
<reference evidence="1 2" key="1">
    <citation type="submission" date="2019-03" db="EMBL/GenBank/DDBJ databases">
        <title>Above-ground endophytic microbial communities from plants in different locations in the United States.</title>
        <authorList>
            <person name="Frank C."/>
        </authorList>
    </citation>
    <scope>NUCLEOTIDE SEQUENCE [LARGE SCALE GENOMIC DNA]</scope>
    <source>
        <strain evidence="1 2">LP_2_YM</strain>
    </source>
</reference>
<evidence type="ECO:0000313" key="1">
    <source>
        <dbReference type="EMBL" id="TCW53067.1"/>
    </source>
</evidence>
<name>A0A4R4BBM8_BACTU</name>
<comment type="caution">
    <text evidence="1">The sequence shown here is derived from an EMBL/GenBank/DDBJ whole genome shotgun (WGS) entry which is preliminary data.</text>
</comment>
<evidence type="ECO:0000313" key="2">
    <source>
        <dbReference type="Proteomes" id="UP000295285"/>
    </source>
</evidence>
<dbReference type="AlphaFoldDB" id="A0A4R4BBM8"/>
<protein>
    <submittedName>
        <fullName evidence="1">Uncharacterized protein</fullName>
    </submittedName>
</protein>
<proteinExistence type="predicted"/>
<gene>
    <name evidence="1" type="ORF">EC910_11216</name>
</gene>
<accession>A0A4R4BBM8</accession>
<dbReference type="RefSeq" id="WP_131933824.1">
    <property type="nucleotide sequence ID" value="NZ_SMDF01000012.1"/>
</dbReference>
<sequence>MNDISLKINKTQNPHNVAVKNISSVFKKEWLTSYDYQKQKPIHYQSQQAPGHLFTEQTIKPILYLTKLTHAALYEDHNLVSSFLKKGDTAWKEVLKYNQNGGLCIYASVLLYYLLLESNEISKNRLSFMQGYYHHEFHDQHILKNMYQNGAFGLHSYILFEDYVIDTTIHQVAFNFYPGEHKEFNFIGETTGGINLYGFKETNRTVYKYAKKFAKNSNITTEEWIEYHQSKMNEYISNQISLLNNKKDS</sequence>